<protein>
    <submittedName>
        <fullName evidence="2">Uncharacterized protein</fullName>
    </submittedName>
</protein>
<accession>F9WHX3</accession>
<dbReference type="AlphaFoldDB" id="F9WHX3"/>
<proteinExistence type="predicted"/>
<evidence type="ECO:0000313" key="3">
    <source>
        <dbReference type="Proteomes" id="UP000000702"/>
    </source>
</evidence>
<evidence type="ECO:0000313" key="2">
    <source>
        <dbReference type="EMBL" id="CCD16918.1"/>
    </source>
</evidence>
<dbReference type="Proteomes" id="UP000000702">
    <property type="component" value="Unassembled WGS sequence"/>
</dbReference>
<gene>
    <name evidence="2" type="ORF">TCIL3000_0_18010</name>
</gene>
<keyword evidence="3" id="KW-1185">Reference proteome</keyword>
<keyword evidence="1" id="KW-0472">Membrane</keyword>
<keyword evidence="1" id="KW-0812">Transmembrane</keyword>
<comment type="caution">
    <text evidence="2">The sequence shown here is derived from an EMBL/GenBank/DDBJ whole genome shotgun (WGS) entry which is preliminary data.</text>
</comment>
<sequence length="139" mass="14820">MAVSFSPSFMSPIILQILVISPFLIITYLAAPCESRLNVLGNAPQSTTIASLSFGWGTKFSFRSCAIYPHLPAVTHTSRNATRSRSSGNMSQAKWSSQRSMGRACFMGSPPPTNLQSPAKNIRAGVCSAASSVSSVLVY</sequence>
<organism evidence="2 3">
    <name type="scientific">Trypanosoma congolense (strain IL3000)</name>
    <dbReference type="NCBI Taxonomy" id="1068625"/>
    <lineage>
        <taxon>Eukaryota</taxon>
        <taxon>Discoba</taxon>
        <taxon>Euglenozoa</taxon>
        <taxon>Kinetoplastea</taxon>
        <taxon>Metakinetoplastina</taxon>
        <taxon>Trypanosomatida</taxon>
        <taxon>Trypanosomatidae</taxon>
        <taxon>Trypanosoma</taxon>
        <taxon>Nannomonas</taxon>
    </lineage>
</organism>
<feature type="transmembrane region" description="Helical" evidence="1">
    <location>
        <begin position="13"/>
        <end position="31"/>
    </location>
</feature>
<evidence type="ECO:0000256" key="1">
    <source>
        <dbReference type="SAM" id="Phobius"/>
    </source>
</evidence>
<name>F9WHX3_TRYCI</name>
<dbReference type="EMBL" id="CAEQ01002494">
    <property type="protein sequence ID" value="CCD16918.1"/>
    <property type="molecule type" value="Genomic_DNA"/>
</dbReference>
<reference evidence="3" key="1">
    <citation type="submission" date="2011-07" db="EMBL/GenBank/DDBJ databases">
        <title>Divergent evolution of antigenic variation in African trypanosomes.</title>
        <authorList>
            <person name="Jackson A.P."/>
            <person name="Berry A."/>
            <person name="Allison H.C."/>
            <person name="Burton P."/>
            <person name="Anderson J."/>
            <person name="Aslett M."/>
            <person name="Brown R."/>
            <person name="Corton N."/>
            <person name="Harris D."/>
            <person name="Hauser H."/>
            <person name="Gamble J."/>
            <person name="Gilderthorp R."/>
            <person name="McQuillan J."/>
            <person name="Quail M.A."/>
            <person name="Sanders M."/>
            <person name="Van Tonder A."/>
            <person name="Ginger M.L."/>
            <person name="Donelson J.E."/>
            <person name="Field M.C."/>
            <person name="Barry J.D."/>
            <person name="Berriman M."/>
            <person name="Hertz-Fowler C."/>
        </authorList>
    </citation>
    <scope>NUCLEOTIDE SEQUENCE [LARGE SCALE GENOMIC DNA]</scope>
    <source>
        <strain evidence="3">IL3000</strain>
    </source>
</reference>
<keyword evidence="1" id="KW-1133">Transmembrane helix</keyword>
<reference evidence="2 3" key="2">
    <citation type="journal article" date="2012" name="Proc. Natl. Acad. Sci. U.S.A.">
        <title>Antigenic diversity is generated by distinct evolutionary mechanisms in African trypanosome species.</title>
        <authorList>
            <person name="Jackson A.P."/>
            <person name="Berry A."/>
            <person name="Aslett M."/>
            <person name="Allison H.C."/>
            <person name="Burton P."/>
            <person name="Vavrova-Anderson J."/>
            <person name="Brown R."/>
            <person name="Browne H."/>
            <person name="Corton N."/>
            <person name="Hauser H."/>
            <person name="Gamble J."/>
            <person name="Gilderthorp R."/>
            <person name="Marcello L."/>
            <person name="McQuillan J."/>
            <person name="Otto T.D."/>
            <person name="Quail M.A."/>
            <person name="Sanders M.J."/>
            <person name="van Tonder A."/>
            <person name="Ginger M.L."/>
            <person name="Field M.C."/>
            <person name="Barry J.D."/>
            <person name="Hertz-Fowler C."/>
            <person name="Berriman M."/>
        </authorList>
    </citation>
    <scope>NUCLEOTIDE SEQUENCE [LARGE SCALE GENOMIC DNA]</scope>
    <source>
        <strain evidence="2 3">IL3000</strain>
    </source>
</reference>